<evidence type="ECO:0000256" key="7">
    <source>
        <dbReference type="ARBA" id="ARBA00022692"/>
    </source>
</evidence>
<feature type="domain" description="ABC transmembrane type-1" evidence="13">
    <location>
        <begin position="90"/>
        <end position="291"/>
    </location>
</feature>
<name>A0A6J4U326_9BACT</name>
<dbReference type="InterPro" id="IPR035906">
    <property type="entry name" value="MetI-like_sf"/>
</dbReference>
<protein>
    <recommendedName>
        <fullName evidence="4">Molybdenum transport system permease protein ModB</fullName>
    </recommendedName>
</protein>
<evidence type="ECO:0000256" key="4">
    <source>
        <dbReference type="ARBA" id="ARBA00018710"/>
    </source>
</evidence>
<comment type="function">
    <text evidence="11">Part of the ABC transporter complex CysAWTP (TC 3.A.1.6.1) involved in sulfate/thiosulfate import. Probably responsible for the translocation of the substrate across the membrane.</text>
</comment>
<comment type="function">
    <text evidence="1">Part of the binding-protein-dependent transport system for molybdenum; probably responsible for the translocation of the substrate across the membrane.</text>
</comment>
<dbReference type="EMBL" id="CADCWG010000023">
    <property type="protein sequence ID" value="CAA9537074.1"/>
    <property type="molecule type" value="Genomic_DNA"/>
</dbReference>
<dbReference type="InterPro" id="IPR011867">
    <property type="entry name" value="ModB_ABC"/>
</dbReference>
<sequence length="305" mass="30921">MDPSASPPRGQAPGPPGAALADVAAGVNATASSARPRRRERRGAGLGVGVGAAAAVLVLFLALPLGALVWRAAQTGDLAPETWTTLRQALVLTLTTSLAALVAIVALGTPLAYLLARRRFPGARVVDTLVDLPIVLPPAVAGIALLMAFGRRGVVGGWLAEAGVTIPFTPFAVVLAQVFVAAPFFVRAAKGGFARVDRALEEAAADLGAPPATVFRTVTLPLARPGLAAGATLAWARALGEFGATILFAGNLPGETQTMALAIYGRYGAGDLQAALILALVLLAASLAILLGVRLLGSRPDDRTG</sequence>
<accession>A0A6J4U326</accession>
<evidence type="ECO:0000259" key="13">
    <source>
        <dbReference type="PROSITE" id="PS50928"/>
    </source>
</evidence>
<dbReference type="PROSITE" id="PS50928">
    <property type="entry name" value="ABC_TM1"/>
    <property type="match status" value="1"/>
</dbReference>
<evidence type="ECO:0000256" key="10">
    <source>
        <dbReference type="ARBA" id="ARBA00023136"/>
    </source>
</evidence>
<feature type="transmembrane region" description="Helical" evidence="12">
    <location>
        <begin position="274"/>
        <end position="296"/>
    </location>
</feature>
<evidence type="ECO:0000256" key="8">
    <source>
        <dbReference type="ARBA" id="ARBA00022989"/>
    </source>
</evidence>
<evidence type="ECO:0000256" key="3">
    <source>
        <dbReference type="ARBA" id="ARBA00011779"/>
    </source>
</evidence>
<evidence type="ECO:0000256" key="11">
    <source>
        <dbReference type="ARBA" id="ARBA00025323"/>
    </source>
</evidence>
<dbReference type="NCBIfam" id="TIGR02141">
    <property type="entry name" value="modB_ABC"/>
    <property type="match status" value="1"/>
</dbReference>
<feature type="transmembrane region" description="Helical" evidence="12">
    <location>
        <begin position="162"/>
        <end position="186"/>
    </location>
</feature>
<dbReference type="InterPro" id="IPR006469">
    <property type="entry name" value="NifC_ABC_porter"/>
</dbReference>
<comment type="subcellular location">
    <subcellularLocation>
        <location evidence="2 12">Cell membrane</location>
        <topology evidence="2 12">Multi-pass membrane protein</topology>
    </subcellularLocation>
</comment>
<evidence type="ECO:0000256" key="5">
    <source>
        <dbReference type="ARBA" id="ARBA00022448"/>
    </source>
</evidence>
<feature type="transmembrane region" description="Helical" evidence="12">
    <location>
        <begin position="128"/>
        <end position="150"/>
    </location>
</feature>
<dbReference type="InterPro" id="IPR000515">
    <property type="entry name" value="MetI-like"/>
</dbReference>
<evidence type="ECO:0000256" key="2">
    <source>
        <dbReference type="ARBA" id="ARBA00004651"/>
    </source>
</evidence>
<keyword evidence="5 12" id="KW-0813">Transport</keyword>
<proteinExistence type="inferred from homology"/>
<keyword evidence="10 12" id="KW-0472">Membrane</keyword>
<dbReference type="NCBIfam" id="TIGR01581">
    <property type="entry name" value="Mo_ABC_porter"/>
    <property type="match status" value="1"/>
</dbReference>
<dbReference type="Gene3D" id="1.10.3720.10">
    <property type="entry name" value="MetI-like"/>
    <property type="match status" value="1"/>
</dbReference>
<feature type="transmembrane region" description="Helical" evidence="12">
    <location>
        <begin position="90"/>
        <end position="116"/>
    </location>
</feature>
<keyword evidence="6" id="KW-0500">Molybdenum</keyword>
<evidence type="ECO:0000256" key="12">
    <source>
        <dbReference type="RuleBase" id="RU363032"/>
    </source>
</evidence>
<dbReference type="SUPFAM" id="SSF161098">
    <property type="entry name" value="MetI-like"/>
    <property type="match status" value="1"/>
</dbReference>
<comment type="subunit">
    <text evidence="3">The complex is composed of two ATP-binding proteins (CysA), two transmembrane proteins (CysT and CysW) and a solute-binding protein (CysP).</text>
</comment>
<evidence type="ECO:0000313" key="14">
    <source>
        <dbReference type="EMBL" id="CAA9537074.1"/>
    </source>
</evidence>
<evidence type="ECO:0000256" key="6">
    <source>
        <dbReference type="ARBA" id="ARBA00022505"/>
    </source>
</evidence>
<dbReference type="PANTHER" id="PTHR30406:SF8">
    <property type="entry name" value="SULFATE TRANSPORT SYSTEM PERMEASE PROTEIN CYST"/>
    <property type="match status" value="1"/>
</dbReference>
<keyword evidence="8 12" id="KW-1133">Transmembrane helix</keyword>
<dbReference type="GO" id="GO:0005886">
    <property type="term" value="C:plasma membrane"/>
    <property type="evidence" value="ECO:0007669"/>
    <property type="project" value="UniProtKB-SubCell"/>
</dbReference>
<keyword evidence="7 12" id="KW-0812">Transmembrane</keyword>
<evidence type="ECO:0000256" key="1">
    <source>
        <dbReference type="ARBA" id="ARBA00002949"/>
    </source>
</evidence>
<dbReference type="Pfam" id="PF00528">
    <property type="entry name" value="BPD_transp_1"/>
    <property type="match status" value="1"/>
</dbReference>
<comment type="similarity">
    <text evidence="12">Belongs to the binding-protein-dependent transport system permease family.</text>
</comment>
<dbReference type="CDD" id="cd06261">
    <property type="entry name" value="TM_PBP2"/>
    <property type="match status" value="1"/>
</dbReference>
<evidence type="ECO:0000256" key="9">
    <source>
        <dbReference type="ARBA" id="ARBA00023032"/>
    </source>
</evidence>
<keyword evidence="9" id="KW-0764">Sulfate transport</keyword>
<dbReference type="GO" id="GO:0015098">
    <property type="term" value="F:molybdate ion transmembrane transporter activity"/>
    <property type="evidence" value="ECO:0007669"/>
    <property type="project" value="InterPro"/>
</dbReference>
<dbReference type="AlphaFoldDB" id="A0A6J4U326"/>
<gene>
    <name evidence="14" type="ORF">AVDCRST_MAG49-422</name>
</gene>
<dbReference type="InterPro" id="IPR005667">
    <property type="entry name" value="Sulph_transpt2"/>
</dbReference>
<dbReference type="GO" id="GO:0015419">
    <property type="term" value="F:ABC-type sulfate transporter activity"/>
    <property type="evidence" value="ECO:0007669"/>
    <property type="project" value="InterPro"/>
</dbReference>
<organism evidence="14">
    <name type="scientific">uncultured Thermomicrobiales bacterium</name>
    <dbReference type="NCBI Taxonomy" id="1645740"/>
    <lineage>
        <taxon>Bacteria</taxon>
        <taxon>Pseudomonadati</taxon>
        <taxon>Thermomicrobiota</taxon>
        <taxon>Thermomicrobia</taxon>
        <taxon>Thermomicrobiales</taxon>
        <taxon>environmental samples</taxon>
    </lineage>
</organism>
<dbReference type="PANTHER" id="PTHR30406">
    <property type="entry name" value="SULFATE TRANSPORT SYSTEM PERMEASE PROTEIN"/>
    <property type="match status" value="1"/>
</dbReference>
<feature type="transmembrane region" description="Helical" evidence="12">
    <location>
        <begin position="44"/>
        <end position="70"/>
    </location>
</feature>
<reference evidence="14" key="1">
    <citation type="submission" date="2020-02" db="EMBL/GenBank/DDBJ databases">
        <authorList>
            <person name="Meier V. D."/>
        </authorList>
    </citation>
    <scope>NUCLEOTIDE SEQUENCE</scope>
    <source>
        <strain evidence="14">AVDCRST_MAG49</strain>
    </source>
</reference>